<keyword evidence="4" id="KW-1185">Reference proteome</keyword>
<sequence>MEVDREAERASGEQGHKRADLEEPTEGGGGDTKRPREDPRDRARRLAMEVDFSEPEQNPLDGYRQSWATFYGANGATFEDETELPPMPNTDTPVLSSYAIPRDTMQVYTVKVTQITGGLQWPLAVYGLIARNVLFRRGRDECQTLTSLQACANDSLLELIGPSCAIILFDEPLFEIDLKVKGEGPSAEDMVLSYDAFLYNNIVNCAKASYAINKLVPSDNSMMEIKFAHLALTVEATIAIRVVSGSNGFSARFTARTKSIDEDMVLLDSRGRNVPTADDGLRPRLDRFKVPKNFENCSLFGTLNLNGCSWKRRIVVVEERGELILGVEATQGGTAENNTVVQRLKYRPSQWTRTMASGFITCLVSLTRTVLTGPRINYGKDGSTFKDETAIPPMRRTGPVLPISSWPMDVLQIFSVKVTEIMGNLQWPLHVYGIIAIRDSLDHKRNFLIRRHRDDCQTLASPQASIAFYIIGPYMISIVLTDSSLMLTGPSRAVVLIDPVMFEVDLKVIRSKSNGSPSSNSEEDDVLSYHAFFYNNIAT</sequence>
<feature type="compositionally biased region" description="Basic and acidic residues" evidence="1">
    <location>
        <begin position="1"/>
        <end position="21"/>
    </location>
</feature>
<evidence type="ECO:0000313" key="3">
    <source>
        <dbReference type="EnsemblPlants" id="LPERR12G04090.1"/>
    </source>
</evidence>
<dbReference type="Proteomes" id="UP000032180">
    <property type="component" value="Chromosome 12"/>
</dbReference>
<dbReference type="STRING" id="77586.A0A0D9XXD4"/>
<evidence type="ECO:0000259" key="2">
    <source>
        <dbReference type="Pfam" id="PF20241"/>
    </source>
</evidence>
<dbReference type="eggNOG" id="ENOG502R5M8">
    <property type="taxonomic scope" value="Eukaryota"/>
</dbReference>
<reference evidence="3 4" key="1">
    <citation type="submission" date="2012-08" db="EMBL/GenBank/DDBJ databases">
        <title>Oryza genome evolution.</title>
        <authorList>
            <person name="Wing R.A."/>
        </authorList>
    </citation>
    <scope>NUCLEOTIDE SEQUENCE</scope>
</reference>
<name>A0A0D9XXD4_9ORYZ</name>
<feature type="compositionally biased region" description="Basic and acidic residues" evidence="1">
    <location>
        <begin position="31"/>
        <end position="48"/>
    </location>
</feature>
<feature type="region of interest" description="Disordered" evidence="1">
    <location>
        <begin position="1"/>
        <end position="59"/>
    </location>
</feature>
<protein>
    <recommendedName>
        <fullName evidence="2">DUF6598 domain-containing protein</fullName>
    </recommendedName>
</protein>
<dbReference type="PANTHER" id="PTHR33065:SF131">
    <property type="entry name" value="EXPRESSED PROTEIN"/>
    <property type="match status" value="1"/>
</dbReference>
<dbReference type="InterPro" id="IPR046533">
    <property type="entry name" value="DUF6598"/>
</dbReference>
<reference evidence="3" key="3">
    <citation type="submission" date="2015-04" db="UniProtKB">
        <authorList>
            <consortium name="EnsemblPlants"/>
        </authorList>
    </citation>
    <scope>IDENTIFICATION</scope>
</reference>
<feature type="domain" description="DUF6598" evidence="2">
    <location>
        <begin position="411"/>
        <end position="532"/>
    </location>
</feature>
<reference evidence="4" key="2">
    <citation type="submission" date="2013-12" db="EMBL/GenBank/DDBJ databases">
        <authorList>
            <person name="Yu Y."/>
            <person name="Lee S."/>
            <person name="de Baynast K."/>
            <person name="Wissotski M."/>
            <person name="Liu L."/>
            <person name="Talag J."/>
            <person name="Goicoechea J."/>
            <person name="Angelova A."/>
            <person name="Jetty R."/>
            <person name="Kudrna D."/>
            <person name="Golser W."/>
            <person name="Rivera L."/>
            <person name="Zhang J."/>
            <person name="Wing R."/>
        </authorList>
    </citation>
    <scope>NUCLEOTIDE SEQUENCE</scope>
</reference>
<feature type="domain" description="DUF6598" evidence="2">
    <location>
        <begin position="104"/>
        <end position="341"/>
    </location>
</feature>
<dbReference type="HOGENOM" id="CLU_533610_0_0_1"/>
<accession>A0A0D9XXD4</accession>
<organism evidence="3 4">
    <name type="scientific">Leersia perrieri</name>
    <dbReference type="NCBI Taxonomy" id="77586"/>
    <lineage>
        <taxon>Eukaryota</taxon>
        <taxon>Viridiplantae</taxon>
        <taxon>Streptophyta</taxon>
        <taxon>Embryophyta</taxon>
        <taxon>Tracheophyta</taxon>
        <taxon>Spermatophyta</taxon>
        <taxon>Magnoliopsida</taxon>
        <taxon>Liliopsida</taxon>
        <taxon>Poales</taxon>
        <taxon>Poaceae</taxon>
        <taxon>BOP clade</taxon>
        <taxon>Oryzoideae</taxon>
        <taxon>Oryzeae</taxon>
        <taxon>Oryzinae</taxon>
        <taxon>Leersia</taxon>
    </lineage>
</organism>
<evidence type="ECO:0000313" key="4">
    <source>
        <dbReference type="Proteomes" id="UP000032180"/>
    </source>
</evidence>
<evidence type="ECO:0000256" key="1">
    <source>
        <dbReference type="SAM" id="MobiDB-lite"/>
    </source>
</evidence>
<dbReference type="EnsemblPlants" id="LPERR12G04090.1">
    <property type="protein sequence ID" value="LPERR12G04090.1"/>
    <property type="gene ID" value="LPERR12G04090"/>
</dbReference>
<dbReference type="AlphaFoldDB" id="A0A0D9XXD4"/>
<dbReference type="PANTHER" id="PTHR33065">
    <property type="entry name" value="OS07G0486400 PROTEIN"/>
    <property type="match status" value="1"/>
</dbReference>
<proteinExistence type="predicted"/>
<dbReference type="Pfam" id="PF20241">
    <property type="entry name" value="DUF6598"/>
    <property type="match status" value="2"/>
</dbReference>
<dbReference type="Gramene" id="LPERR12G04090.1">
    <property type="protein sequence ID" value="LPERR12G04090.1"/>
    <property type="gene ID" value="LPERR12G04090"/>
</dbReference>